<comment type="caution">
    <text evidence="5">The sequence shown here is derived from an EMBL/GenBank/DDBJ whole genome shotgun (WGS) entry which is preliminary data.</text>
</comment>
<dbReference type="Gene3D" id="3.40.390.10">
    <property type="entry name" value="Collagenase (Catalytic Domain)"/>
    <property type="match status" value="1"/>
</dbReference>
<accession>A0A556APM8</accession>
<dbReference type="CDD" id="cd04277">
    <property type="entry name" value="ZnMc_serralysin_like"/>
    <property type="match status" value="1"/>
</dbReference>
<dbReference type="InterPro" id="IPR034033">
    <property type="entry name" value="Serralysin-like"/>
</dbReference>
<evidence type="ECO:0000256" key="1">
    <source>
        <dbReference type="ARBA" id="ARBA00004613"/>
    </source>
</evidence>
<dbReference type="InterPro" id="IPR011049">
    <property type="entry name" value="Serralysin-like_metalloprot_C"/>
</dbReference>
<evidence type="ECO:0000256" key="2">
    <source>
        <dbReference type="ARBA" id="ARBA00022525"/>
    </source>
</evidence>
<dbReference type="GO" id="GO:0006508">
    <property type="term" value="P:proteolysis"/>
    <property type="evidence" value="ECO:0007669"/>
    <property type="project" value="InterPro"/>
</dbReference>
<gene>
    <name evidence="5" type="ORF">FOZ76_11950</name>
</gene>
<dbReference type="InterPro" id="IPR024079">
    <property type="entry name" value="MetalloPept_cat_dom_sf"/>
</dbReference>
<dbReference type="AlphaFoldDB" id="A0A556APM8"/>
<dbReference type="SUPFAM" id="SSF55486">
    <property type="entry name" value="Metalloproteases ('zincins'), catalytic domain"/>
    <property type="match status" value="1"/>
</dbReference>
<dbReference type="GO" id="GO:0005509">
    <property type="term" value="F:calcium ion binding"/>
    <property type="evidence" value="ECO:0007669"/>
    <property type="project" value="InterPro"/>
</dbReference>
<sequence>MPSSLISSLDLGTRLEGNVITYAFHRQGDVIDLSSDGGSARQRLTGWNDYEKQQARLAFDMFAQVADLTFVEVADPAQATLRLGLYDFPPGLGYGYAYPPEAGGALAGFAAFNLSSWAWSREAGGHLDAGAYGYITLIHEIGHLFGLAHPHDLDSLGGPLPGVVTDAQHPRGSLGDFELNQGIYTMMSYNDGWLTGPMPQVEREVSYGWNASLMALDVAIMQQKYGANLAYGEPGTIYELADADHHGYGYSAIWNAHGDNVIRYQGDRNAVINLMPASLEPAWGGGGYVSYVEGVHGGYTIAHGVEVRTAISGGGDDMLIGNALDNLFDPGAGSNTIHGNGGADVVRYADASIRDYNVSWDAGQSAWVVAGRDGARADTLHDVRMLDFNEGRLYAEAVADSSLAVGALYIALLDRLPEAGGYAYWTTEALTGVQTLLTVANLVSSSDEFAQGLGRSDDGQFVNWLYDTVMTRMPDAPGHTYWVDQLQRDIMDRGEIALFFLTADEQSLAFREEVVAQVIEFGDIWA</sequence>
<dbReference type="RefSeq" id="WP_143948494.1">
    <property type="nucleotide sequence ID" value="NZ_BAABMB010000001.1"/>
</dbReference>
<dbReference type="InterPro" id="IPR025282">
    <property type="entry name" value="DUF4214"/>
</dbReference>
<dbReference type="Proteomes" id="UP000318405">
    <property type="component" value="Unassembled WGS sequence"/>
</dbReference>
<proteinExistence type="predicted"/>
<keyword evidence="2" id="KW-0964">Secreted</keyword>
<dbReference type="InterPro" id="IPR013858">
    <property type="entry name" value="Peptidase_M10B_C"/>
</dbReference>
<dbReference type="Pfam" id="PF08548">
    <property type="entry name" value="Peptidase_M10_C"/>
    <property type="match status" value="1"/>
</dbReference>
<protein>
    <submittedName>
        <fullName evidence="5">DUF4214 domain-containing protein</fullName>
    </submittedName>
</protein>
<evidence type="ECO:0000313" key="6">
    <source>
        <dbReference type="Proteomes" id="UP000318405"/>
    </source>
</evidence>
<feature type="domain" description="Peptidase metallopeptidase" evidence="4">
    <location>
        <begin position="11"/>
        <end position="186"/>
    </location>
</feature>
<dbReference type="SMART" id="SM00235">
    <property type="entry name" value="ZnMc"/>
    <property type="match status" value="1"/>
</dbReference>
<dbReference type="EMBL" id="VLTJ01000023">
    <property type="protein sequence ID" value="TSH94848.1"/>
    <property type="molecule type" value="Genomic_DNA"/>
</dbReference>
<dbReference type="GO" id="GO:0008237">
    <property type="term" value="F:metallopeptidase activity"/>
    <property type="evidence" value="ECO:0007669"/>
    <property type="project" value="InterPro"/>
</dbReference>
<keyword evidence="3" id="KW-0677">Repeat</keyword>
<organism evidence="5 6">
    <name type="scientific">Verticiella sediminum</name>
    <dbReference type="NCBI Taxonomy" id="1247510"/>
    <lineage>
        <taxon>Bacteria</taxon>
        <taxon>Pseudomonadati</taxon>
        <taxon>Pseudomonadota</taxon>
        <taxon>Betaproteobacteria</taxon>
        <taxon>Burkholderiales</taxon>
        <taxon>Alcaligenaceae</taxon>
        <taxon>Verticiella</taxon>
    </lineage>
</organism>
<comment type="subcellular location">
    <subcellularLocation>
        <location evidence="1">Secreted</location>
    </subcellularLocation>
</comment>
<dbReference type="SUPFAM" id="SSF51120">
    <property type="entry name" value="beta-Roll"/>
    <property type="match status" value="1"/>
</dbReference>
<evidence type="ECO:0000259" key="4">
    <source>
        <dbReference type="SMART" id="SM00235"/>
    </source>
</evidence>
<dbReference type="Pfam" id="PF13946">
    <property type="entry name" value="DUF4214"/>
    <property type="match status" value="1"/>
</dbReference>
<dbReference type="GO" id="GO:0008270">
    <property type="term" value="F:zinc ion binding"/>
    <property type="evidence" value="ECO:0007669"/>
    <property type="project" value="InterPro"/>
</dbReference>
<reference evidence="5 6" key="1">
    <citation type="submission" date="2019-07" db="EMBL/GenBank/DDBJ databases">
        <title>Qingshengfaniella alkalisoli gen. nov., sp. nov., isolated from saline soil.</title>
        <authorList>
            <person name="Xu L."/>
            <person name="Huang X.-X."/>
            <person name="Sun J.-Q."/>
        </authorList>
    </citation>
    <scope>NUCLEOTIDE SEQUENCE [LARGE SCALE GENOMIC DNA]</scope>
    <source>
        <strain evidence="5 6">DSM 27279</strain>
    </source>
</reference>
<evidence type="ECO:0000256" key="3">
    <source>
        <dbReference type="ARBA" id="ARBA00022737"/>
    </source>
</evidence>
<dbReference type="OrthoDB" id="8622300at2"/>
<dbReference type="InterPro" id="IPR006026">
    <property type="entry name" value="Peptidase_Metallo"/>
</dbReference>
<name>A0A556APM8_9BURK</name>
<keyword evidence="6" id="KW-1185">Reference proteome</keyword>
<dbReference type="GO" id="GO:0005615">
    <property type="term" value="C:extracellular space"/>
    <property type="evidence" value="ECO:0007669"/>
    <property type="project" value="InterPro"/>
</dbReference>
<evidence type="ECO:0000313" key="5">
    <source>
        <dbReference type="EMBL" id="TSH94848.1"/>
    </source>
</evidence>